<protein>
    <submittedName>
        <fullName evidence="6">Vankyrin-d8.1</fullName>
    </submittedName>
</protein>
<dbReference type="RefSeq" id="YP_001031327.1">
    <property type="nucleotide sequence ID" value="NC_008992.1"/>
</dbReference>
<evidence type="ECO:0000256" key="5">
    <source>
        <dbReference type="ARBA" id="ARBA00037244"/>
    </source>
</evidence>
<name>A2Q0L7_9VIRU</name>
<reference evidence="6 7" key="1">
    <citation type="journal article" date="2007" name="Virology">
        <title>Shared and species-specific features among ichnovirus genomes.</title>
        <authorList>
            <person name="Tanaka K."/>
            <person name="Lapointe R."/>
            <person name="Barney W.E."/>
            <person name="Makkay A.M."/>
            <person name="Stoltz D."/>
            <person name="Cusson M."/>
            <person name="Webb B.A."/>
        </authorList>
    </citation>
    <scope>NUCLEOTIDE SEQUENCE [LARGE SCALE GENOMIC DNA]</scope>
</reference>
<dbReference type="InterPro" id="IPR036770">
    <property type="entry name" value="Ankyrin_rpt-contain_sf"/>
</dbReference>
<keyword evidence="2" id="KW-0677">Repeat</keyword>
<dbReference type="PANTHER" id="PTHR46680:SF3">
    <property type="entry name" value="NF-KAPPA-B INHIBITOR CACTUS"/>
    <property type="match status" value="1"/>
</dbReference>
<dbReference type="Pfam" id="PF12796">
    <property type="entry name" value="Ank_2"/>
    <property type="match status" value="1"/>
</dbReference>
<dbReference type="GO" id="GO:0085034">
    <property type="term" value="P:symbiont-mediated suppression of host NF-kappaB cascade"/>
    <property type="evidence" value="ECO:0007669"/>
    <property type="project" value="UniProtKB-KW"/>
</dbReference>
<dbReference type="GO" id="GO:0071356">
    <property type="term" value="P:cellular response to tumor necrosis factor"/>
    <property type="evidence" value="ECO:0007669"/>
    <property type="project" value="TreeGrafter"/>
</dbReference>
<dbReference type="SMART" id="SM00248">
    <property type="entry name" value="ANK"/>
    <property type="match status" value="4"/>
</dbReference>
<dbReference type="InterPro" id="IPR002110">
    <property type="entry name" value="Ankyrin_rpt"/>
</dbReference>
<dbReference type="EMBL" id="AB291202">
    <property type="protein sequence ID" value="BAF45732.1"/>
    <property type="molecule type" value="Genomic_DNA"/>
</dbReference>
<evidence type="ECO:0000256" key="1">
    <source>
        <dbReference type="ARBA" id="ARBA00022581"/>
    </source>
</evidence>
<evidence type="ECO:0000256" key="4">
    <source>
        <dbReference type="ARBA" id="ARBA00023043"/>
    </source>
</evidence>
<dbReference type="PROSITE" id="PS50088">
    <property type="entry name" value="ANK_REPEAT"/>
    <property type="match status" value="1"/>
</dbReference>
<dbReference type="GO" id="GO:0051059">
    <property type="term" value="F:NF-kappaB binding"/>
    <property type="evidence" value="ECO:0007669"/>
    <property type="project" value="TreeGrafter"/>
</dbReference>
<keyword evidence="3" id="KW-1100">Inhibition of host NF-kappa-B by virus</keyword>
<dbReference type="PRINTS" id="PR01415">
    <property type="entry name" value="ANKYRIN"/>
</dbReference>
<dbReference type="InterPro" id="IPR051070">
    <property type="entry name" value="NF-kappa-B_inhibitor"/>
</dbReference>
<dbReference type="Gene3D" id="1.25.40.20">
    <property type="entry name" value="Ankyrin repeat-containing domain"/>
    <property type="match status" value="1"/>
</dbReference>
<dbReference type="Proteomes" id="UP000204242">
    <property type="component" value="Genome"/>
</dbReference>
<evidence type="ECO:0000256" key="3">
    <source>
        <dbReference type="ARBA" id="ARBA00022863"/>
    </source>
</evidence>
<evidence type="ECO:0000256" key="2">
    <source>
        <dbReference type="ARBA" id="ARBA00022737"/>
    </source>
</evidence>
<organism evidence="6 7">
    <name type="scientific">Ichnoviriform fugitivi</name>
    <dbReference type="NCBI Taxonomy" id="265522"/>
    <lineage>
        <taxon>Viruses</taxon>
        <taxon>Viruses incertae sedis</taxon>
        <taxon>Polydnaviriformidae</taxon>
        <taxon>Ichnoviriform</taxon>
    </lineage>
</organism>
<accession>A2Q0L7</accession>
<dbReference type="GeneID" id="5076376"/>
<dbReference type="PANTHER" id="PTHR46680">
    <property type="entry name" value="NF-KAPPA-B INHIBITOR ALPHA"/>
    <property type="match status" value="1"/>
</dbReference>
<sequence>MTVSEVSQLSRKNPITGNTIFHEAAKHGSLELLYRIRDNMDQPYYSILAEKNNDGETCIHIAVRKHMRLGAINLVKVLVELGADLNAKHGLSGCTVLLFSVWRGDYELAEWLCQQPGIDMYATSWNSMTVFHCAYINGDQRMLDILLAAVDAADGNVDDSDSETSAKNE</sequence>
<evidence type="ECO:0000313" key="6">
    <source>
        <dbReference type="EMBL" id="BAF45732.1"/>
    </source>
</evidence>
<proteinExistence type="predicted"/>
<dbReference type="KEGG" id="vg:5076376"/>
<dbReference type="OrthoDB" id="24849at10239"/>
<keyword evidence="1" id="KW-0945">Host-virus interaction</keyword>
<dbReference type="SUPFAM" id="SSF48403">
    <property type="entry name" value="Ankyrin repeat"/>
    <property type="match status" value="1"/>
</dbReference>
<comment type="function">
    <text evidence="5">Suppresses the host immune response through NF-kappa-B inactivation. Possesses ankyrin repeat domains required for NF-kappa-B binding but lacks the regulatory regions required for dissociation from NF-kappa-B and degradation. Therefore, prevents host NF-kappa-B release and subsequent activation.</text>
</comment>
<dbReference type="PROSITE" id="PS50297">
    <property type="entry name" value="ANK_REP_REGION"/>
    <property type="match status" value="1"/>
</dbReference>
<evidence type="ECO:0000313" key="7">
    <source>
        <dbReference type="Proteomes" id="UP000204242"/>
    </source>
</evidence>
<keyword evidence="4" id="KW-0040">ANK repeat</keyword>